<evidence type="ECO:0000256" key="1">
    <source>
        <dbReference type="ARBA" id="ARBA00004613"/>
    </source>
</evidence>
<dbReference type="Gene3D" id="2.120.10.30">
    <property type="entry name" value="TolB, C-terminal domain"/>
    <property type="match status" value="1"/>
</dbReference>
<dbReference type="EMBL" id="JBFDAA010000007">
    <property type="protein sequence ID" value="KAL1130527.1"/>
    <property type="molecule type" value="Genomic_DNA"/>
</dbReference>
<keyword evidence="3" id="KW-0964">Secreted</keyword>
<evidence type="ECO:0000256" key="2">
    <source>
        <dbReference type="ARBA" id="ARBA00009127"/>
    </source>
</evidence>
<organism evidence="4 5">
    <name type="scientific">Ranatra chinensis</name>
    <dbReference type="NCBI Taxonomy" id="642074"/>
    <lineage>
        <taxon>Eukaryota</taxon>
        <taxon>Metazoa</taxon>
        <taxon>Ecdysozoa</taxon>
        <taxon>Arthropoda</taxon>
        <taxon>Hexapoda</taxon>
        <taxon>Insecta</taxon>
        <taxon>Pterygota</taxon>
        <taxon>Neoptera</taxon>
        <taxon>Paraneoptera</taxon>
        <taxon>Hemiptera</taxon>
        <taxon>Heteroptera</taxon>
        <taxon>Panheteroptera</taxon>
        <taxon>Nepomorpha</taxon>
        <taxon>Nepidae</taxon>
        <taxon>Ranatrinae</taxon>
        <taxon>Ranatra</taxon>
    </lineage>
</organism>
<proteinExistence type="inferred from homology"/>
<dbReference type="SUPFAM" id="SSF101908">
    <property type="entry name" value="Putative isomerase YbhE"/>
    <property type="match status" value="1"/>
</dbReference>
<gene>
    <name evidence="4" type="ORF">AAG570_011773</name>
</gene>
<dbReference type="Proteomes" id="UP001558652">
    <property type="component" value="Unassembled WGS sequence"/>
</dbReference>
<reference evidence="4 5" key="1">
    <citation type="submission" date="2024-07" db="EMBL/GenBank/DDBJ databases">
        <title>Chromosome-level genome assembly of the water stick insect Ranatra chinensis (Heteroptera: Nepidae).</title>
        <authorList>
            <person name="Liu X."/>
        </authorList>
    </citation>
    <scope>NUCLEOTIDE SEQUENCE [LARGE SCALE GENOMIC DNA]</scope>
    <source>
        <strain evidence="4">Cailab_2021Rc</strain>
        <tissue evidence="4">Muscle</tissue>
    </source>
</reference>
<name>A0ABD0YTC7_9HEMI</name>
<accession>A0ABD0YTC7</accession>
<sequence length="211" mass="23093">ISQVLGKIDLRPLVSDESKLQFLSGELTEDGKRFLYVSDAGGCSIVVWDVRVQRGYRALLPPAVYTQGGKKDVLYMALLGPTLYLTYLSARAVFQVETALLRRGASTGPVTVTGIKPSPMVFLGTDGSSTLFLRPRGGGAIYAWRSDGDFSPENIVLVQEEEDCRRATHVTPGYKSLVWALRSNFHDFIHGRVGCLGVSAILAPLVRTWDT</sequence>
<comment type="subcellular location">
    <subcellularLocation>
        <location evidence="1">Secreted</location>
    </subcellularLocation>
</comment>
<feature type="non-terminal residue" evidence="4">
    <location>
        <position position="1"/>
    </location>
</feature>
<evidence type="ECO:0000313" key="5">
    <source>
        <dbReference type="Proteomes" id="UP001558652"/>
    </source>
</evidence>
<keyword evidence="5" id="KW-1185">Reference proteome</keyword>
<protein>
    <submittedName>
        <fullName evidence="4">Uncharacterized protein</fullName>
    </submittedName>
</protein>
<comment type="similarity">
    <text evidence="2">Belongs to the major royal jelly protein family.</text>
</comment>
<dbReference type="GO" id="GO:0005576">
    <property type="term" value="C:extracellular region"/>
    <property type="evidence" value="ECO:0007669"/>
    <property type="project" value="UniProtKB-SubCell"/>
</dbReference>
<evidence type="ECO:0000256" key="3">
    <source>
        <dbReference type="ARBA" id="ARBA00022525"/>
    </source>
</evidence>
<dbReference type="AlphaFoldDB" id="A0ABD0YTC7"/>
<dbReference type="Pfam" id="PF03022">
    <property type="entry name" value="MRJP"/>
    <property type="match status" value="1"/>
</dbReference>
<dbReference type="InterPro" id="IPR017996">
    <property type="entry name" value="MRJP/yellow-related"/>
</dbReference>
<comment type="caution">
    <text evidence="4">The sequence shown here is derived from an EMBL/GenBank/DDBJ whole genome shotgun (WGS) entry which is preliminary data.</text>
</comment>
<evidence type="ECO:0000313" key="4">
    <source>
        <dbReference type="EMBL" id="KAL1130527.1"/>
    </source>
</evidence>
<dbReference type="InterPro" id="IPR011042">
    <property type="entry name" value="6-blade_b-propeller_TolB-like"/>
</dbReference>